<evidence type="ECO:0000259" key="7">
    <source>
        <dbReference type="Pfam" id="PF00171"/>
    </source>
</evidence>
<dbReference type="OrthoDB" id="9762913at2"/>
<dbReference type="InterPro" id="IPR016162">
    <property type="entry name" value="Ald_DH_N"/>
</dbReference>
<evidence type="ECO:0000256" key="1">
    <source>
        <dbReference type="ARBA" id="ARBA00009986"/>
    </source>
</evidence>
<protein>
    <recommendedName>
        <fullName evidence="6">3-sulfolactaldehyde dehydrogenase</fullName>
        <ecNumber evidence="5">1.2.1.97</ecNumber>
    </recommendedName>
</protein>
<dbReference type="InterPro" id="IPR016163">
    <property type="entry name" value="Ald_DH_C"/>
</dbReference>
<dbReference type="Pfam" id="PF00171">
    <property type="entry name" value="Aldedh"/>
    <property type="match status" value="1"/>
</dbReference>
<reference evidence="8 9" key="1">
    <citation type="submission" date="2018-05" db="EMBL/GenBank/DDBJ databases">
        <title>Freshwater and sediment microbial communities from various areas in North America, analyzing microbe dynamics in response to fracking.</title>
        <authorList>
            <person name="Lamendella R."/>
        </authorList>
    </citation>
    <scope>NUCLEOTIDE SEQUENCE [LARGE SCALE GENOMIC DNA]</scope>
    <source>
        <strain evidence="8 9">15_TX</strain>
    </source>
</reference>
<organism evidence="8 9">
    <name type="scientific">Cytobacillus oceanisediminis</name>
    <dbReference type="NCBI Taxonomy" id="665099"/>
    <lineage>
        <taxon>Bacteria</taxon>
        <taxon>Bacillati</taxon>
        <taxon>Bacillota</taxon>
        <taxon>Bacilli</taxon>
        <taxon>Bacillales</taxon>
        <taxon>Bacillaceae</taxon>
        <taxon>Cytobacillus</taxon>
    </lineage>
</organism>
<dbReference type="InterPro" id="IPR015590">
    <property type="entry name" value="Aldehyde_DH_dom"/>
</dbReference>
<dbReference type="SUPFAM" id="SSF53720">
    <property type="entry name" value="ALDH-like"/>
    <property type="match status" value="1"/>
</dbReference>
<comment type="caution">
    <text evidence="8">The sequence shown here is derived from an EMBL/GenBank/DDBJ whole genome shotgun (WGS) entry which is preliminary data.</text>
</comment>
<comment type="catalytic activity">
    <reaction evidence="3">
        <text>(2S)-3-sulfolactaldehyde + NAD(+) + H2O = (2S)-3-sulfolactate + NADH + 2 H(+)</text>
        <dbReference type="Rhea" id="RHEA:47932"/>
        <dbReference type="ChEBI" id="CHEBI:15377"/>
        <dbReference type="ChEBI" id="CHEBI:15378"/>
        <dbReference type="ChEBI" id="CHEBI:57540"/>
        <dbReference type="ChEBI" id="CHEBI:57945"/>
        <dbReference type="ChEBI" id="CHEBI:61289"/>
        <dbReference type="ChEBI" id="CHEBI:90109"/>
        <dbReference type="EC" id="1.2.1.97"/>
    </reaction>
    <physiologicalReaction direction="left-to-right" evidence="3">
        <dbReference type="Rhea" id="RHEA:47933"/>
    </physiologicalReaction>
</comment>
<dbReference type="Gene3D" id="3.40.605.10">
    <property type="entry name" value="Aldehyde Dehydrogenase, Chain A, domain 1"/>
    <property type="match status" value="1"/>
</dbReference>
<dbReference type="AlphaFoldDB" id="A0A2V3A2U0"/>
<evidence type="ECO:0000256" key="2">
    <source>
        <dbReference type="ARBA" id="ARBA00023002"/>
    </source>
</evidence>
<dbReference type="PANTHER" id="PTHR42991">
    <property type="entry name" value="ALDEHYDE DEHYDROGENASE"/>
    <property type="match status" value="1"/>
</dbReference>
<dbReference type="InterPro" id="IPR016161">
    <property type="entry name" value="Ald_DH/histidinol_DH"/>
</dbReference>
<evidence type="ECO:0000256" key="5">
    <source>
        <dbReference type="ARBA" id="ARBA00066984"/>
    </source>
</evidence>
<dbReference type="CDD" id="cd07149">
    <property type="entry name" value="ALDH_y4uC"/>
    <property type="match status" value="1"/>
</dbReference>
<comment type="similarity">
    <text evidence="1">Belongs to the aldehyde dehydrogenase family.</text>
</comment>
<sequence>MMIIGSIINGKERSETHRETLEVRNPYNQEIVAKIALADKSDMEEAINNSVKTFETTMKKMPAFERAEILRKAADILEEKAEDFAAIIMQEAGKPIRHSRAEVKRSIQILRFASELSKNINGEVLPMDAALRGENRMGMVKRTPIGPVGAITPFNFPLNLSLHKIAPAIAAGNTVIFKPAEKTPVSAFMLVKLFKEAGLPDGVLNLVLGTGETVGSHLTTHKLVPKITFTGSLAVGKMIRDTAGLKKVTMELGSNSPNLIFEDADLDNAVDKLVMAAFGYSGQVCVSAQRIYVHQSIYEQFLEKFIEATNRLKIGDPCEESTDIGPMIDKGAASKTKAWIDEARDQGAKVETGGEQDGTVVPPTILTNVKHDMKVVADEAFAPLVSVMPFETEEEAIQRTNDSVYGLQAGLFTKDINRAIRVADSLEMGGVWINEASSYRQDNYPYGGLKESGIGREGVKYAIDEMTEMKFIGINLNG</sequence>
<evidence type="ECO:0000256" key="3">
    <source>
        <dbReference type="ARBA" id="ARBA00050326"/>
    </source>
</evidence>
<dbReference type="GO" id="GO:0008911">
    <property type="term" value="F:lactaldehyde dehydrogenase (NAD+) activity"/>
    <property type="evidence" value="ECO:0007669"/>
    <property type="project" value="TreeGrafter"/>
</dbReference>
<evidence type="ECO:0000313" key="8">
    <source>
        <dbReference type="EMBL" id="PWW31136.1"/>
    </source>
</evidence>
<feature type="domain" description="Aldehyde dehydrogenase" evidence="7">
    <location>
        <begin position="17"/>
        <end position="472"/>
    </location>
</feature>
<keyword evidence="2" id="KW-0560">Oxidoreductase</keyword>
<evidence type="ECO:0000256" key="4">
    <source>
        <dbReference type="ARBA" id="ARBA00054572"/>
    </source>
</evidence>
<name>A0A2V3A2U0_9BACI</name>
<dbReference type="EMBL" id="QGTW01000002">
    <property type="protein sequence ID" value="PWW31136.1"/>
    <property type="molecule type" value="Genomic_DNA"/>
</dbReference>
<accession>A0A2V3A2U0</accession>
<dbReference type="FunFam" id="3.40.605.10:FF:000007">
    <property type="entry name" value="NAD/NADP-dependent betaine aldehyde dehydrogenase"/>
    <property type="match status" value="1"/>
</dbReference>
<dbReference type="PANTHER" id="PTHR42991:SF1">
    <property type="entry name" value="ALDEHYDE DEHYDROGENASE"/>
    <property type="match status" value="1"/>
</dbReference>
<gene>
    <name evidence="8" type="ORF">DFO73_102131</name>
</gene>
<dbReference type="InterPro" id="IPR051020">
    <property type="entry name" value="ALDH-related_metabolic_enz"/>
</dbReference>
<dbReference type="EC" id="1.2.1.97" evidence="5"/>
<dbReference type="RefSeq" id="WP_110063687.1">
    <property type="nucleotide sequence ID" value="NZ_QGTW01000002.1"/>
</dbReference>
<evidence type="ECO:0000256" key="6">
    <source>
        <dbReference type="ARBA" id="ARBA00067277"/>
    </source>
</evidence>
<comment type="function">
    <text evidence="4">Part of the sulfo-TAL (or sulfo-SFT) pathway, a D-sulfoquinovose degradation pathway that produces sulfolactate (SL). Catalyzes the oxidation of 3-sulfolactaldehyde (SLA) to sulfolactate (SL).</text>
</comment>
<evidence type="ECO:0000313" key="9">
    <source>
        <dbReference type="Proteomes" id="UP000247150"/>
    </source>
</evidence>
<dbReference type="Gene3D" id="3.40.309.10">
    <property type="entry name" value="Aldehyde Dehydrogenase, Chain A, domain 2"/>
    <property type="match status" value="1"/>
</dbReference>
<dbReference type="Proteomes" id="UP000247150">
    <property type="component" value="Unassembled WGS sequence"/>
</dbReference>
<proteinExistence type="inferred from homology"/>
<dbReference type="FunFam" id="3.40.309.10:FF:000009">
    <property type="entry name" value="Aldehyde dehydrogenase A"/>
    <property type="match status" value="1"/>
</dbReference>